<evidence type="ECO:0000313" key="4">
    <source>
        <dbReference type="Proteomes" id="UP001215151"/>
    </source>
</evidence>
<sequence>MATSTASVTSTDASSDSDGVTSLTPNLEQKDDEAKEMNQIVGLKQEECFTAHPGCIQWHACVTYPLQQGCNVEFTQEDVEQPFKQILMPARHVTTKSLPGRPLSHFRNTNELVRAIRDAIRGDVLHIRRHVGSGSILVVDRALPNSALVGTSTSVLLDFDYPDVQGDSSLHHSPGMDKPEQVPLGNYQRSTQGTYCSTAIDLLDTANEYLTHDTCHDLESFFWVLVWIVLRHVAHNHQLGSDTCHAFFPPYCTDFEAISMKRAFLFAPRIRIMGNRPLTELLGKFKAMVSRAVVAEDPLEGTARIPLTHNTILRIFDEALALNEWPRNDAAIPFYFKETGTNTLFGKGDLTLPMPPSDNKRRQREEGSGIVSNAPKRLKSSASRQRSDTVEITAATCMLMASNPSRTRPAGAAHTSS</sequence>
<dbReference type="Pfam" id="PF17667">
    <property type="entry name" value="Pkinase_fungal"/>
    <property type="match status" value="1"/>
</dbReference>
<evidence type="ECO:0000313" key="3">
    <source>
        <dbReference type="EMBL" id="KAJ8496370.1"/>
    </source>
</evidence>
<evidence type="ECO:0000259" key="2">
    <source>
        <dbReference type="Pfam" id="PF17667"/>
    </source>
</evidence>
<dbReference type="AlphaFoldDB" id="A0AAD7U4C7"/>
<gene>
    <name evidence="3" type="ORF">ONZ51_g1134</name>
</gene>
<proteinExistence type="predicted"/>
<organism evidence="3 4">
    <name type="scientific">Trametes cubensis</name>
    <dbReference type="NCBI Taxonomy" id="1111947"/>
    <lineage>
        <taxon>Eukaryota</taxon>
        <taxon>Fungi</taxon>
        <taxon>Dikarya</taxon>
        <taxon>Basidiomycota</taxon>
        <taxon>Agaricomycotina</taxon>
        <taxon>Agaricomycetes</taxon>
        <taxon>Polyporales</taxon>
        <taxon>Polyporaceae</taxon>
        <taxon>Trametes</taxon>
    </lineage>
</organism>
<feature type="compositionally biased region" description="Basic and acidic residues" evidence="1">
    <location>
        <begin position="358"/>
        <end position="367"/>
    </location>
</feature>
<reference evidence="3" key="1">
    <citation type="submission" date="2022-11" db="EMBL/GenBank/DDBJ databases">
        <title>Genome Sequence of Cubamyces cubensis.</title>
        <authorList>
            <person name="Buettner E."/>
        </authorList>
    </citation>
    <scope>NUCLEOTIDE SEQUENCE</scope>
    <source>
        <strain evidence="3">MPL-01</strain>
    </source>
</reference>
<feature type="compositionally biased region" description="Low complexity" evidence="1">
    <location>
        <begin position="1"/>
        <end position="22"/>
    </location>
</feature>
<feature type="domain" description="Fungal-type protein kinase" evidence="2">
    <location>
        <begin position="90"/>
        <end position="229"/>
    </location>
</feature>
<feature type="region of interest" description="Disordered" evidence="1">
    <location>
        <begin position="1"/>
        <end position="32"/>
    </location>
</feature>
<keyword evidence="4" id="KW-1185">Reference proteome</keyword>
<dbReference type="InterPro" id="IPR040976">
    <property type="entry name" value="Pkinase_fungal"/>
</dbReference>
<feature type="region of interest" description="Disordered" evidence="1">
    <location>
        <begin position="346"/>
        <end position="388"/>
    </location>
</feature>
<accession>A0AAD7U4C7</accession>
<evidence type="ECO:0000256" key="1">
    <source>
        <dbReference type="SAM" id="MobiDB-lite"/>
    </source>
</evidence>
<dbReference type="Proteomes" id="UP001215151">
    <property type="component" value="Unassembled WGS sequence"/>
</dbReference>
<protein>
    <recommendedName>
        <fullName evidence="2">Fungal-type protein kinase domain-containing protein</fullName>
    </recommendedName>
</protein>
<name>A0AAD7U4C7_9APHY</name>
<dbReference type="EMBL" id="JAPEVG010000015">
    <property type="protein sequence ID" value="KAJ8496370.1"/>
    <property type="molecule type" value="Genomic_DNA"/>
</dbReference>
<comment type="caution">
    <text evidence="3">The sequence shown here is derived from an EMBL/GenBank/DDBJ whole genome shotgun (WGS) entry which is preliminary data.</text>
</comment>